<organism evidence="1 2">
    <name type="scientific">Dermacentor silvarum</name>
    <name type="common">Tick</name>
    <dbReference type="NCBI Taxonomy" id="543639"/>
    <lineage>
        <taxon>Eukaryota</taxon>
        <taxon>Metazoa</taxon>
        <taxon>Ecdysozoa</taxon>
        <taxon>Arthropoda</taxon>
        <taxon>Chelicerata</taxon>
        <taxon>Arachnida</taxon>
        <taxon>Acari</taxon>
        <taxon>Parasitiformes</taxon>
        <taxon>Ixodida</taxon>
        <taxon>Ixodoidea</taxon>
        <taxon>Ixodidae</taxon>
        <taxon>Rhipicephalinae</taxon>
        <taxon>Dermacentor</taxon>
    </lineage>
</organism>
<keyword evidence="2" id="KW-1185">Reference proteome</keyword>
<reference evidence="1" key="1">
    <citation type="submission" date="2020-05" db="EMBL/GenBank/DDBJ databases">
        <title>Large-scale comparative analyses of tick genomes elucidate their genetic diversity and vector capacities.</title>
        <authorList>
            <person name="Jia N."/>
            <person name="Wang J."/>
            <person name="Shi W."/>
            <person name="Du L."/>
            <person name="Sun Y."/>
            <person name="Zhan W."/>
            <person name="Jiang J."/>
            <person name="Wang Q."/>
            <person name="Zhang B."/>
            <person name="Ji P."/>
            <person name="Sakyi L.B."/>
            <person name="Cui X."/>
            <person name="Yuan T."/>
            <person name="Jiang B."/>
            <person name="Yang W."/>
            <person name="Lam T.T.-Y."/>
            <person name="Chang Q."/>
            <person name="Ding S."/>
            <person name="Wang X."/>
            <person name="Zhu J."/>
            <person name="Ruan X."/>
            <person name="Zhao L."/>
            <person name="Wei J."/>
            <person name="Que T."/>
            <person name="Du C."/>
            <person name="Cheng J."/>
            <person name="Dai P."/>
            <person name="Han X."/>
            <person name="Huang E."/>
            <person name="Gao Y."/>
            <person name="Liu J."/>
            <person name="Shao H."/>
            <person name="Ye R."/>
            <person name="Li L."/>
            <person name="Wei W."/>
            <person name="Wang X."/>
            <person name="Wang C."/>
            <person name="Yang T."/>
            <person name="Huo Q."/>
            <person name="Li W."/>
            <person name="Guo W."/>
            <person name="Chen H."/>
            <person name="Zhou L."/>
            <person name="Ni X."/>
            <person name="Tian J."/>
            <person name="Zhou Y."/>
            <person name="Sheng Y."/>
            <person name="Liu T."/>
            <person name="Pan Y."/>
            <person name="Xia L."/>
            <person name="Li J."/>
            <person name="Zhao F."/>
            <person name="Cao W."/>
        </authorList>
    </citation>
    <scope>NUCLEOTIDE SEQUENCE</scope>
    <source>
        <strain evidence="1">Dsil-2018</strain>
    </source>
</reference>
<accession>A0ACB8CVJ1</accession>
<name>A0ACB8CVJ1_DERSI</name>
<evidence type="ECO:0000313" key="1">
    <source>
        <dbReference type="EMBL" id="KAH7953238.1"/>
    </source>
</evidence>
<proteinExistence type="predicted"/>
<protein>
    <submittedName>
        <fullName evidence="1">Uncharacterized protein</fullName>
    </submittedName>
</protein>
<dbReference type="Proteomes" id="UP000821865">
    <property type="component" value="Chromosome 4"/>
</dbReference>
<gene>
    <name evidence="1" type="ORF">HPB49_006315</name>
</gene>
<comment type="caution">
    <text evidence="1">The sequence shown here is derived from an EMBL/GenBank/DDBJ whole genome shotgun (WGS) entry which is preliminary data.</text>
</comment>
<evidence type="ECO:0000313" key="2">
    <source>
        <dbReference type="Proteomes" id="UP000821865"/>
    </source>
</evidence>
<dbReference type="EMBL" id="CM023473">
    <property type="protein sequence ID" value="KAH7953238.1"/>
    <property type="molecule type" value="Genomic_DNA"/>
</dbReference>
<sequence>MRARDFNVVPDHASAHDVIPSHASLHVRPSREHAAHGSFSSSEHGHYDDHDSKSRANPVHVTTLPDLSASLPTFNGSGTPTFKHWIEELERIQRLARWEDPTLLAIAQGKLRGVAADWHASTGRQLTTWTIWKAGLQEQFGEQLSMIQWQQKVTALTQKAGESLQQYTFAKLKTMSRCPVPITDKERIEYLVQGIRDDQVATSITVQRPRTMDDFLNIVRLAHVQAADVTASALSLLSRQFWSVFQQEHNANAYAG</sequence>